<feature type="transmembrane region" description="Helical" evidence="1">
    <location>
        <begin position="327"/>
        <end position="349"/>
    </location>
</feature>
<proteinExistence type="predicted"/>
<keyword evidence="1" id="KW-1133">Transmembrane helix</keyword>
<reference evidence="3 4" key="1">
    <citation type="submission" date="2020-11" db="EMBL/GenBank/DDBJ databases">
        <title>Erythrobacter sediminis sp. nov., a marine bacterium from a tidal flat of Garorim Bay.</title>
        <authorList>
            <person name="Kim D."/>
            <person name="Yoo Y."/>
            <person name="Kim J.-J."/>
        </authorList>
    </citation>
    <scope>NUCLEOTIDE SEQUENCE [LARGE SCALE GENOMIC DNA]</scope>
    <source>
        <strain evidence="3 4">JGD-13</strain>
    </source>
</reference>
<feature type="transmembrane region" description="Helical" evidence="1">
    <location>
        <begin position="107"/>
        <end position="126"/>
    </location>
</feature>
<sequence length="378" mass="41330">MQSKISFRSVLASAPTFKEAYAAHGYRAPGFDTLRLIAASAVVLHHAGALQHDIVRDDVIYAFSGQYTHLGLLAVSVFFALSGFLVTPGLLKSGSVLYYLSRRFMRIMPLLTTVVLITMFVVGPLLTSLPVAQYFAEPETWNYLRNITTLLSLTLPGVTSYDGGSAINGPLWSLHFEWLCYGMLAAATLAGMLRHRWLFLTLYVAAIVALVGIFGLSPDAGQNAWAYLLLTLFSYFGSGVLIFLFRDAVRWSALLMVAALIALALSLWAGAGALFAPLLVTYLVVGCGLMRFPWGGILAKVDLSYGVYLTHSVILTLLVHYTGMQSWLGLFAASLLLSMLVAWVSWTMVERPALRHKHWPADMLRRVLGNAKTNGGTA</sequence>
<evidence type="ECO:0000313" key="4">
    <source>
        <dbReference type="Proteomes" id="UP000602442"/>
    </source>
</evidence>
<organism evidence="3 4">
    <name type="scientific">Aurantiacibacter sediminis</name>
    <dbReference type="NCBI Taxonomy" id="2793064"/>
    <lineage>
        <taxon>Bacteria</taxon>
        <taxon>Pseudomonadati</taxon>
        <taxon>Pseudomonadota</taxon>
        <taxon>Alphaproteobacteria</taxon>
        <taxon>Sphingomonadales</taxon>
        <taxon>Erythrobacteraceae</taxon>
        <taxon>Aurantiacibacter</taxon>
    </lineage>
</organism>
<dbReference type="PANTHER" id="PTHR23028:SF53">
    <property type="entry name" value="ACYL_TRANSF_3 DOMAIN-CONTAINING PROTEIN"/>
    <property type="match status" value="1"/>
</dbReference>
<dbReference type="RefSeq" id="WP_197919930.1">
    <property type="nucleotide sequence ID" value="NZ_CAWPTA010000006.1"/>
</dbReference>
<keyword evidence="4" id="KW-1185">Reference proteome</keyword>
<feature type="transmembrane region" description="Helical" evidence="1">
    <location>
        <begin position="275"/>
        <end position="294"/>
    </location>
</feature>
<evidence type="ECO:0000259" key="2">
    <source>
        <dbReference type="Pfam" id="PF01757"/>
    </source>
</evidence>
<gene>
    <name evidence="3" type="ORF">I5L03_01455</name>
</gene>
<feature type="transmembrane region" description="Helical" evidence="1">
    <location>
        <begin position="251"/>
        <end position="269"/>
    </location>
</feature>
<feature type="transmembrane region" description="Helical" evidence="1">
    <location>
        <begin position="197"/>
        <end position="218"/>
    </location>
</feature>
<accession>A0ABS0MZV8</accession>
<dbReference type="InterPro" id="IPR002656">
    <property type="entry name" value="Acyl_transf_3_dom"/>
</dbReference>
<dbReference type="GO" id="GO:0016746">
    <property type="term" value="F:acyltransferase activity"/>
    <property type="evidence" value="ECO:0007669"/>
    <property type="project" value="UniProtKB-KW"/>
</dbReference>
<feature type="domain" description="Acyltransferase 3" evidence="2">
    <location>
        <begin position="30"/>
        <end position="345"/>
    </location>
</feature>
<feature type="transmembrane region" description="Helical" evidence="1">
    <location>
        <begin position="67"/>
        <end position="86"/>
    </location>
</feature>
<protein>
    <submittedName>
        <fullName evidence="3">Acyltransferase</fullName>
    </submittedName>
</protein>
<keyword evidence="1" id="KW-0812">Transmembrane</keyword>
<dbReference type="InterPro" id="IPR050879">
    <property type="entry name" value="Acyltransferase_3"/>
</dbReference>
<keyword evidence="3" id="KW-0012">Acyltransferase</keyword>
<evidence type="ECO:0000313" key="3">
    <source>
        <dbReference type="EMBL" id="MBH5321248.1"/>
    </source>
</evidence>
<feature type="transmembrane region" description="Helical" evidence="1">
    <location>
        <begin position="224"/>
        <end position="244"/>
    </location>
</feature>
<feature type="transmembrane region" description="Helical" evidence="1">
    <location>
        <begin position="303"/>
        <end position="321"/>
    </location>
</feature>
<dbReference type="Proteomes" id="UP000602442">
    <property type="component" value="Unassembled WGS sequence"/>
</dbReference>
<dbReference type="Pfam" id="PF01757">
    <property type="entry name" value="Acyl_transf_3"/>
    <property type="match status" value="1"/>
</dbReference>
<dbReference type="EMBL" id="JAEANY010000001">
    <property type="protein sequence ID" value="MBH5321248.1"/>
    <property type="molecule type" value="Genomic_DNA"/>
</dbReference>
<evidence type="ECO:0000256" key="1">
    <source>
        <dbReference type="SAM" id="Phobius"/>
    </source>
</evidence>
<name>A0ABS0MZV8_9SPHN</name>
<keyword evidence="3" id="KW-0808">Transferase</keyword>
<comment type="caution">
    <text evidence="3">The sequence shown here is derived from an EMBL/GenBank/DDBJ whole genome shotgun (WGS) entry which is preliminary data.</text>
</comment>
<dbReference type="PANTHER" id="PTHR23028">
    <property type="entry name" value="ACETYLTRANSFERASE"/>
    <property type="match status" value="1"/>
</dbReference>
<keyword evidence="1" id="KW-0472">Membrane</keyword>
<feature type="transmembrane region" description="Helical" evidence="1">
    <location>
        <begin position="171"/>
        <end position="190"/>
    </location>
</feature>